<proteinExistence type="predicted"/>
<protein>
    <submittedName>
        <fullName evidence="1">Uncharacterized protein</fullName>
    </submittedName>
</protein>
<sequence>MPSPPVFGRNDDVTFASYASNHNGRSIANTIEGTGRGTLFDSLLMASGEQVSNTYNSLGNDMYLNTQNASIVNSMTMSRVIKDQAVGIGGGVMLKRRWFGPLLDGTYR</sequence>
<evidence type="ECO:0000313" key="1">
    <source>
        <dbReference type="EMBL" id="VTR54058.1"/>
    </source>
</evidence>
<reference evidence="1" key="1">
    <citation type="submission" date="2019-05" db="EMBL/GenBank/DDBJ databases">
        <authorList>
            <consortium name="Pathogen Informatics"/>
        </authorList>
    </citation>
    <scope>NUCLEOTIDE SEQUENCE [LARGE SCALE GENOMIC DNA]</scope>
    <source>
        <strain evidence="1">NCTC12965</strain>
    </source>
</reference>
<accession>A0A4V6KUC1</accession>
<organism evidence="1">
    <name type="scientific">Serratia fonticola</name>
    <dbReference type="NCBI Taxonomy" id="47917"/>
    <lineage>
        <taxon>Bacteria</taxon>
        <taxon>Pseudomonadati</taxon>
        <taxon>Pseudomonadota</taxon>
        <taxon>Gammaproteobacteria</taxon>
        <taxon>Enterobacterales</taxon>
        <taxon>Yersiniaceae</taxon>
        <taxon>Serratia</taxon>
    </lineage>
</organism>
<dbReference type="EMBL" id="CABEEZ010000131">
    <property type="protein sequence ID" value="VTR54058.1"/>
    <property type="molecule type" value="Genomic_DNA"/>
</dbReference>
<dbReference type="AlphaFoldDB" id="A0A4V6KUC1"/>
<name>A0A4V6KUC1_SERFO</name>
<gene>
    <name evidence="1" type="ORF">NCTC12965_06662</name>
</gene>